<evidence type="ECO:0000313" key="2">
    <source>
        <dbReference type="EMBL" id="MFD1785171.1"/>
    </source>
</evidence>
<keyword evidence="1" id="KW-0472">Membrane</keyword>
<dbReference type="Proteomes" id="UP001597237">
    <property type="component" value="Unassembled WGS sequence"/>
</dbReference>
<feature type="transmembrane region" description="Helical" evidence="1">
    <location>
        <begin position="97"/>
        <end position="117"/>
    </location>
</feature>
<evidence type="ECO:0000256" key="1">
    <source>
        <dbReference type="SAM" id="Phobius"/>
    </source>
</evidence>
<dbReference type="EMBL" id="JBHUEY010000006">
    <property type="protein sequence ID" value="MFD1785171.1"/>
    <property type="molecule type" value="Genomic_DNA"/>
</dbReference>
<proteinExistence type="predicted"/>
<keyword evidence="1" id="KW-1133">Transmembrane helix</keyword>
<dbReference type="RefSeq" id="WP_377282124.1">
    <property type="nucleotide sequence ID" value="NZ_JBHRSI010000005.1"/>
</dbReference>
<sequence length="127" mass="14362">MGRDDAAQLVLAVHLLVIGFNLFGLVATPLGAWRGWDFVRIRWWRALHLISMAAVAVQALFGRACFLTDWQAALAGEPGDAEPLIVRWVNQAVYWPIPLWVFTAGYVVLLAYVLLLWRLVPPRPWRG</sequence>
<reference evidence="3" key="1">
    <citation type="journal article" date="2019" name="Int. J. Syst. Evol. Microbiol.">
        <title>The Global Catalogue of Microorganisms (GCM) 10K type strain sequencing project: providing services to taxonomists for standard genome sequencing and annotation.</title>
        <authorList>
            <consortium name="The Broad Institute Genomics Platform"/>
            <consortium name="The Broad Institute Genome Sequencing Center for Infectious Disease"/>
            <person name="Wu L."/>
            <person name="Ma J."/>
        </authorList>
    </citation>
    <scope>NUCLEOTIDE SEQUENCE [LARGE SCALE GENOMIC DNA]</scope>
    <source>
        <strain evidence="3">DFY28</strain>
    </source>
</reference>
<comment type="caution">
    <text evidence="2">The sequence shown here is derived from an EMBL/GenBank/DDBJ whole genome shotgun (WGS) entry which is preliminary data.</text>
</comment>
<evidence type="ECO:0000313" key="3">
    <source>
        <dbReference type="Proteomes" id="UP001597237"/>
    </source>
</evidence>
<keyword evidence="1" id="KW-0812">Transmembrane</keyword>
<protein>
    <submittedName>
        <fullName evidence="2">DUF2784 domain-containing protein</fullName>
    </submittedName>
</protein>
<accession>A0ABW4N5F4</accession>
<keyword evidence="3" id="KW-1185">Reference proteome</keyword>
<gene>
    <name evidence="2" type="ORF">ACFSC0_17355</name>
</gene>
<feature type="transmembrane region" description="Helical" evidence="1">
    <location>
        <begin position="6"/>
        <end position="31"/>
    </location>
</feature>
<organism evidence="2 3">
    <name type="scientific">Phenylobacterium terrae</name>
    <dbReference type="NCBI Taxonomy" id="2665495"/>
    <lineage>
        <taxon>Bacteria</taxon>
        <taxon>Pseudomonadati</taxon>
        <taxon>Pseudomonadota</taxon>
        <taxon>Alphaproteobacteria</taxon>
        <taxon>Caulobacterales</taxon>
        <taxon>Caulobacteraceae</taxon>
        <taxon>Phenylobacterium</taxon>
    </lineage>
</organism>
<feature type="transmembrane region" description="Helical" evidence="1">
    <location>
        <begin position="43"/>
        <end position="61"/>
    </location>
</feature>
<dbReference type="Pfam" id="PF10861">
    <property type="entry name" value="DUF2784"/>
    <property type="match status" value="1"/>
</dbReference>
<name>A0ABW4N5F4_9CAUL</name>
<dbReference type="InterPro" id="IPR021218">
    <property type="entry name" value="DUF2784"/>
</dbReference>